<dbReference type="GO" id="GO:0016301">
    <property type="term" value="F:kinase activity"/>
    <property type="evidence" value="ECO:0007669"/>
    <property type="project" value="UniProtKB-KW"/>
</dbReference>
<dbReference type="InterPro" id="IPR051678">
    <property type="entry name" value="AGP_Transferase"/>
</dbReference>
<dbReference type="InterPro" id="IPR002575">
    <property type="entry name" value="Aminoglycoside_PTrfase"/>
</dbReference>
<keyword evidence="3" id="KW-1185">Reference proteome</keyword>
<evidence type="ECO:0000313" key="2">
    <source>
        <dbReference type="EMBL" id="GJE96945.1"/>
    </source>
</evidence>
<organism evidence="2 3">
    <name type="scientific">Phanerochaete sordida</name>
    <dbReference type="NCBI Taxonomy" id="48140"/>
    <lineage>
        <taxon>Eukaryota</taxon>
        <taxon>Fungi</taxon>
        <taxon>Dikarya</taxon>
        <taxon>Basidiomycota</taxon>
        <taxon>Agaricomycotina</taxon>
        <taxon>Agaricomycetes</taxon>
        <taxon>Polyporales</taxon>
        <taxon>Phanerochaetaceae</taxon>
        <taxon>Phanerochaete</taxon>
    </lineage>
</organism>
<dbReference type="Proteomes" id="UP000703269">
    <property type="component" value="Unassembled WGS sequence"/>
</dbReference>
<name>A0A9P3GP19_9APHY</name>
<reference evidence="2 3" key="1">
    <citation type="submission" date="2021-08" db="EMBL/GenBank/DDBJ databases">
        <title>Draft Genome Sequence of Phanerochaete sordida strain YK-624.</title>
        <authorList>
            <person name="Mori T."/>
            <person name="Dohra H."/>
            <person name="Suzuki T."/>
            <person name="Kawagishi H."/>
            <person name="Hirai H."/>
        </authorList>
    </citation>
    <scope>NUCLEOTIDE SEQUENCE [LARGE SCALE GENOMIC DNA]</scope>
    <source>
        <strain evidence="2 3">YK-624</strain>
    </source>
</reference>
<dbReference type="EMBL" id="BPQB01000065">
    <property type="protein sequence ID" value="GJE96945.1"/>
    <property type="molecule type" value="Genomic_DNA"/>
</dbReference>
<sequence>MPASAPGDEGRLEFPRKIWVGWSWLHPIHGLIHRRILMPFSAWYSRHFTVADDGVMSLPFNLVLKWTTKVRVEEAVAMVAAREIGLPVPRLLAYGSPGGALPGGTILMTRIPGAPLSEVRESLSEDELETIRAELGAILARMRAYRNPAGRRIASVAGTSLTGHLIPLPRFDPCPDEASFHAVFMKIGVGCRHLWEDPAAYERYLASAQMLLDMEHETVFTHGDLRPHNIMVHEGHVSGIIDWECAGWMPEYWEYTNAARVLSLDSWWARFVMSLPGFWYPREMEAARAMSAITGWSWSW</sequence>
<proteinExistence type="predicted"/>
<dbReference type="PANTHER" id="PTHR21310">
    <property type="entry name" value="AMINOGLYCOSIDE PHOSPHOTRANSFERASE-RELATED-RELATED"/>
    <property type="match status" value="1"/>
</dbReference>
<accession>A0A9P3GP19</accession>
<keyword evidence="2" id="KW-0418">Kinase</keyword>
<dbReference type="OrthoDB" id="2906425at2759"/>
<keyword evidence="2" id="KW-0808">Transferase</keyword>
<dbReference type="Gene3D" id="3.90.1200.10">
    <property type="match status" value="1"/>
</dbReference>
<feature type="domain" description="Aminoglycoside phosphotransferase" evidence="1">
    <location>
        <begin position="79"/>
        <end position="261"/>
    </location>
</feature>
<dbReference type="AlphaFoldDB" id="A0A9P3GP19"/>
<dbReference type="SUPFAM" id="SSF56112">
    <property type="entry name" value="Protein kinase-like (PK-like)"/>
    <property type="match status" value="1"/>
</dbReference>
<gene>
    <name evidence="2" type="ORF">PsYK624_131540</name>
</gene>
<dbReference type="InterPro" id="IPR011009">
    <property type="entry name" value="Kinase-like_dom_sf"/>
</dbReference>
<protein>
    <submittedName>
        <fullName evidence="2">Aminoglycoside 3'-phosphotransferase/choline kinase family protein</fullName>
    </submittedName>
</protein>
<dbReference type="Pfam" id="PF01636">
    <property type="entry name" value="APH"/>
    <property type="match status" value="1"/>
</dbReference>
<dbReference type="PANTHER" id="PTHR21310:SF55">
    <property type="entry name" value="AMINOGLYCOSIDE PHOSPHOTRANSFERASE DOMAIN-CONTAINING PROTEIN"/>
    <property type="match status" value="1"/>
</dbReference>
<comment type="caution">
    <text evidence="2">The sequence shown here is derived from an EMBL/GenBank/DDBJ whole genome shotgun (WGS) entry which is preliminary data.</text>
</comment>
<evidence type="ECO:0000259" key="1">
    <source>
        <dbReference type="Pfam" id="PF01636"/>
    </source>
</evidence>
<evidence type="ECO:0000313" key="3">
    <source>
        <dbReference type="Proteomes" id="UP000703269"/>
    </source>
</evidence>
<dbReference type="CDD" id="cd05120">
    <property type="entry name" value="APH_ChoK_like"/>
    <property type="match status" value="1"/>
</dbReference>